<dbReference type="InterPro" id="IPR012340">
    <property type="entry name" value="NA-bd_OB-fold"/>
</dbReference>
<dbReference type="PANTHER" id="PTHR10302">
    <property type="entry name" value="SINGLE-STRANDED DNA-BINDING PROTEIN"/>
    <property type="match status" value="1"/>
</dbReference>
<dbReference type="KEGG" id="pmuc:ING2E5A_3041"/>
<dbReference type="InterPro" id="IPR000424">
    <property type="entry name" value="Primosome_PriB/ssb"/>
</dbReference>
<comment type="subunit">
    <text evidence="2">Homotetramer.</text>
</comment>
<dbReference type="GO" id="GO:0003697">
    <property type="term" value="F:single-stranded DNA binding"/>
    <property type="evidence" value="ECO:0007669"/>
    <property type="project" value="UniProtKB-UniRule"/>
</dbReference>
<feature type="compositionally biased region" description="Acidic residues" evidence="4">
    <location>
        <begin position="137"/>
        <end position="146"/>
    </location>
</feature>
<dbReference type="GO" id="GO:0006260">
    <property type="term" value="P:DNA replication"/>
    <property type="evidence" value="ECO:0007669"/>
    <property type="project" value="InterPro"/>
</dbReference>
<dbReference type="PIRSF" id="PIRSF002070">
    <property type="entry name" value="SSB"/>
    <property type="match status" value="1"/>
</dbReference>
<evidence type="ECO:0000256" key="2">
    <source>
        <dbReference type="HAMAP-Rule" id="MF_00984"/>
    </source>
</evidence>
<evidence type="ECO:0000256" key="3">
    <source>
        <dbReference type="PIRNR" id="PIRNR002070"/>
    </source>
</evidence>
<evidence type="ECO:0000313" key="6">
    <source>
        <dbReference type="Proteomes" id="UP000178485"/>
    </source>
</evidence>
<dbReference type="Proteomes" id="UP000178485">
    <property type="component" value="Chromosome i"/>
</dbReference>
<dbReference type="RefSeq" id="WP_071138049.1">
    <property type="nucleotide sequence ID" value="NZ_DUQN01000006.1"/>
</dbReference>
<gene>
    <name evidence="5" type="primary">ssb</name>
    <name evidence="5" type="ORF">ING2E5A_3041</name>
</gene>
<dbReference type="PROSITE" id="PS50935">
    <property type="entry name" value="SSB"/>
    <property type="match status" value="1"/>
</dbReference>
<dbReference type="PANTHER" id="PTHR10302:SF27">
    <property type="entry name" value="SINGLE-STRANDED DNA-BINDING PROTEIN"/>
    <property type="match status" value="1"/>
</dbReference>
<feature type="region of interest" description="Disordered" evidence="4">
    <location>
        <begin position="112"/>
        <end position="146"/>
    </location>
</feature>
<organism evidence="5 6">
    <name type="scientific">Petrimonas mucosa</name>
    <dbReference type="NCBI Taxonomy" id="1642646"/>
    <lineage>
        <taxon>Bacteria</taxon>
        <taxon>Pseudomonadati</taxon>
        <taxon>Bacteroidota</taxon>
        <taxon>Bacteroidia</taxon>
        <taxon>Bacteroidales</taxon>
        <taxon>Dysgonomonadaceae</taxon>
        <taxon>Petrimonas</taxon>
    </lineage>
</organism>
<dbReference type="AlphaFoldDB" id="A0A1G4GB95"/>
<evidence type="ECO:0000256" key="4">
    <source>
        <dbReference type="SAM" id="MobiDB-lite"/>
    </source>
</evidence>
<dbReference type="SUPFAM" id="SSF50249">
    <property type="entry name" value="Nucleic acid-binding proteins"/>
    <property type="match status" value="1"/>
</dbReference>
<dbReference type="Pfam" id="PF00436">
    <property type="entry name" value="SSB"/>
    <property type="match status" value="1"/>
</dbReference>
<protein>
    <recommendedName>
        <fullName evidence="2 3">Single-stranded DNA-binding protein</fullName>
        <shortName evidence="2">SSB</shortName>
    </recommendedName>
</protein>
<reference evidence="5 6" key="1">
    <citation type="submission" date="2016-08" db="EMBL/GenBank/DDBJ databases">
        <authorList>
            <person name="Seilhamer J.J."/>
        </authorList>
    </citation>
    <scope>NUCLEOTIDE SEQUENCE [LARGE SCALE GENOMIC DNA]</scope>
    <source>
        <strain evidence="5">ING2-E5A</strain>
    </source>
</reference>
<dbReference type="STRING" id="1642646.ING2E5A_3041"/>
<dbReference type="HAMAP" id="MF_00984">
    <property type="entry name" value="SSB"/>
    <property type="match status" value="1"/>
</dbReference>
<sequence>MSVNKVILVGNVGKDPEIKYFDNDNVKANFPLATSERGYTAANGTQVPERTEWHNIVCWRGLAQIVEKFVRKGTQLYIEGKIRSRSYDDQNGVKRYITEIYADNVEMLNRKAGSAEGSGLQSDKHETHFTGPVDLGDNSETDDLPF</sequence>
<dbReference type="EMBL" id="LT608328">
    <property type="protein sequence ID" value="SCM59832.1"/>
    <property type="molecule type" value="Genomic_DNA"/>
</dbReference>
<keyword evidence="6" id="KW-1185">Reference proteome</keyword>
<evidence type="ECO:0000313" key="5">
    <source>
        <dbReference type="EMBL" id="SCM59832.1"/>
    </source>
</evidence>
<keyword evidence="1 2" id="KW-0238">DNA-binding</keyword>
<dbReference type="NCBIfam" id="TIGR00621">
    <property type="entry name" value="ssb"/>
    <property type="match status" value="1"/>
</dbReference>
<comment type="caution">
    <text evidence="2">Lacks conserved residue(s) required for the propagation of feature annotation.</text>
</comment>
<evidence type="ECO:0000256" key="1">
    <source>
        <dbReference type="ARBA" id="ARBA00023125"/>
    </source>
</evidence>
<proteinExistence type="inferred from homology"/>
<dbReference type="GO" id="GO:0009295">
    <property type="term" value="C:nucleoid"/>
    <property type="evidence" value="ECO:0007669"/>
    <property type="project" value="TreeGrafter"/>
</dbReference>
<dbReference type="InterPro" id="IPR011344">
    <property type="entry name" value="ssDNA-bd"/>
</dbReference>
<name>A0A1G4GB95_9BACT</name>
<accession>A0A1G4GB95</accession>
<dbReference type="CDD" id="cd04496">
    <property type="entry name" value="SSB_OBF"/>
    <property type="match status" value="1"/>
</dbReference>
<dbReference type="Gene3D" id="2.40.50.140">
    <property type="entry name" value="Nucleic acid-binding proteins"/>
    <property type="match status" value="1"/>
</dbReference>